<keyword evidence="2" id="KW-0175">Coiled coil</keyword>
<evidence type="ECO:0000313" key="4">
    <source>
        <dbReference type="Proteomes" id="UP000245383"/>
    </source>
</evidence>
<evidence type="ECO:0000256" key="2">
    <source>
        <dbReference type="SAM" id="Coils"/>
    </source>
</evidence>
<dbReference type="GO" id="GO:0016592">
    <property type="term" value="C:mediator complex"/>
    <property type="evidence" value="ECO:0007669"/>
    <property type="project" value="TreeGrafter"/>
</dbReference>
<dbReference type="PANTHER" id="PTHR13345">
    <property type="entry name" value="MEDIATOR OF RNA POLYMERASE II TRANSCRIPTION SUBUNIT 10"/>
    <property type="match status" value="1"/>
</dbReference>
<reference evidence="3 4" key="1">
    <citation type="journal article" date="2018" name="MBio">
        <title>Comparative Genomics Reveals the Core Gene Toolbox for the Fungus-Insect Symbiosis.</title>
        <authorList>
            <person name="Wang Y."/>
            <person name="Stata M."/>
            <person name="Wang W."/>
            <person name="Stajich J.E."/>
            <person name="White M.M."/>
            <person name="Moncalvo J.M."/>
        </authorList>
    </citation>
    <scope>NUCLEOTIDE SEQUENCE [LARGE SCALE GENOMIC DNA]</scope>
    <source>
        <strain evidence="3 4">SWE-8-4</strain>
    </source>
</reference>
<evidence type="ECO:0000313" key="3">
    <source>
        <dbReference type="EMBL" id="PVU93993.1"/>
    </source>
</evidence>
<gene>
    <name evidence="3" type="ORF">BB561_002898</name>
</gene>
<dbReference type="Proteomes" id="UP000245383">
    <property type="component" value="Unassembled WGS sequence"/>
</dbReference>
<evidence type="ECO:0000256" key="1">
    <source>
        <dbReference type="ARBA" id="ARBA00007666"/>
    </source>
</evidence>
<dbReference type="InterPro" id="IPR003994">
    <property type="entry name" value="UXT"/>
</dbReference>
<accession>A0A2T9YNR4</accession>
<name>A0A2T9YNR4_9FUNG</name>
<dbReference type="AlphaFoldDB" id="A0A2T9YNR4"/>
<dbReference type="PRINTS" id="PR01502">
    <property type="entry name" value="UXTPROTEIN"/>
</dbReference>
<dbReference type="Pfam" id="PF02996">
    <property type="entry name" value="Prefoldin"/>
    <property type="match status" value="1"/>
</dbReference>
<dbReference type="PANTHER" id="PTHR13345:SF9">
    <property type="entry name" value="PROTEIN UXT"/>
    <property type="match status" value="1"/>
</dbReference>
<comment type="similarity">
    <text evidence="1">Belongs to the UXT family.</text>
</comment>
<dbReference type="InterPro" id="IPR009053">
    <property type="entry name" value="Prefoldin"/>
</dbReference>
<dbReference type="InterPro" id="IPR004127">
    <property type="entry name" value="Prefoldin_subunit_alpha"/>
</dbReference>
<dbReference type="Gene3D" id="1.10.287.370">
    <property type="match status" value="1"/>
</dbReference>
<keyword evidence="4" id="KW-1185">Reference proteome</keyword>
<proteinExistence type="inferred from homology"/>
<dbReference type="GO" id="GO:0003714">
    <property type="term" value="F:transcription corepressor activity"/>
    <property type="evidence" value="ECO:0007669"/>
    <property type="project" value="InterPro"/>
</dbReference>
<organism evidence="3 4">
    <name type="scientific">Smittium simulii</name>
    <dbReference type="NCBI Taxonomy" id="133385"/>
    <lineage>
        <taxon>Eukaryota</taxon>
        <taxon>Fungi</taxon>
        <taxon>Fungi incertae sedis</taxon>
        <taxon>Zoopagomycota</taxon>
        <taxon>Kickxellomycotina</taxon>
        <taxon>Harpellomycetes</taxon>
        <taxon>Harpellales</taxon>
        <taxon>Legeriomycetaceae</taxon>
        <taxon>Smittium</taxon>
    </lineage>
</organism>
<dbReference type="SUPFAM" id="SSF46579">
    <property type="entry name" value="Prefoldin"/>
    <property type="match status" value="1"/>
</dbReference>
<evidence type="ECO:0008006" key="5">
    <source>
        <dbReference type="Google" id="ProtNLM"/>
    </source>
</evidence>
<feature type="coiled-coil region" evidence="2">
    <location>
        <begin position="117"/>
        <end position="144"/>
    </location>
</feature>
<dbReference type="EMBL" id="MBFR01000105">
    <property type="protein sequence ID" value="PVU93993.1"/>
    <property type="molecule type" value="Genomic_DNA"/>
</dbReference>
<protein>
    <recommendedName>
        <fullName evidence="5">Prefoldin, alpha subunit</fullName>
    </recommendedName>
</protein>
<dbReference type="OrthoDB" id="433124at2759"/>
<sequence length="156" mass="17696">MQELAHPNSLDLTSGFSNAALKYSGFIDNTLVPKLKNSCELRDKVYNSISEYLKLKSLIETFTQNSLDEYKALIDLGSNFYVQGKSSSTEFLYVNVGFGFHLKMTKAEAIVFIDKKQIHLEKLANNYTEEINQLRAKIKLMREAIAEIAGMTDNQE</sequence>
<comment type="caution">
    <text evidence="3">The sequence shown here is derived from an EMBL/GenBank/DDBJ whole genome shotgun (WGS) entry which is preliminary data.</text>
</comment>
<dbReference type="CDD" id="cd23158">
    <property type="entry name" value="Prefoldin_UXT"/>
    <property type="match status" value="1"/>
</dbReference>
<dbReference type="STRING" id="133385.A0A2T9YNR4"/>
<dbReference type="GO" id="GO:0000122">
    <property type="term" value="P:negative regulation of transcription by RNA polymerase II"/>
    <property type="evidence" value="ECO:0007669"/>
    <property type="project" value="InterPro"/>
</dbReference>
<dbReference type="GO" id="GO:0045944">
    <property type="term" value="P:positive regulation of transcription by RNA polymerase II"/>
    <property type="evidence" value="ECO:0007669"/>
    <property type="project" value="TreeGrafter"/>
</dbReference>